<feature type="domain" description="Adenylosuccinate lyase C-terminal" evidence="13">
    <location>
        <begin position="485"/>
        <end position="569"/>
    </location>
</feature>
<dbReference type="UniPathway" id="UPA00074">
    <property type="reaction ID" value="UER00132"/>
</dbReference>
<dbReference type="GO" id="GO:0004018">
    <property type="term" value="F:N6-(1,2-dicarboxyethyl)AMP AMP-lyase (fumarate-forming) activity"/>
    <property type="evidence" value="ECO:0007669"/>
    <property type="project" value="InterPro"/>
</dbReference>
<dbReference type="Proteomes" id="UP000053105">
    <property type="component" value="Unassembled WGS sequence"/>
</dbReference>
<evidence type="ECO:0000256" key="12">
    <source>
        <dbReference type="RuleBase" id="RU361172"/>
    </source>
</evidence>
<dbReference type="EC" id="4.3.2.2" evidence="6 12"/>
<dbReference type="Gene3D" id="1.10.40.30">
    <property type="entry name" value="Fumarase/aspartase (C-terminal domain)"/>
    <property type="match status" value="1"/>
</dbReference>
<comment type="subunit">
    <text evidence="5">Homotetramer. Residues from neighboring subunits contribute catalytic and substrate-binding residues to each active site.</text>
</comment>
<dbReference type="PROSITE" id="PS00163">
    <property type="entry name" value="FUMARATE_LYASES"/>
    <property type="match status" value="1"/>
</dbReference>
<dbReference type="InterPro" id="IPR020557">
    <property type="entry name" value="Fumarate_lyase_CS"/>
</dbReference>
<dbReference type="EMBL" id="KQ435834">
    <property type="protein sequence ID" value="KOX71530.1"/>
    <property type="molecule type" value="Genomic_DNA"/>
</dbReference>
<dbReference type="GO" id="GO:0006189">
    <property type="term" value="P:'de novo' IMP biosynthetic process"/>
    <property type="evidence" value="ECO:0007669"/>
    <property type="project" value="UniProtKB-UniPathway"/>
</dbReference>
<accession>A0A0M8ZUQ3</accession>
<evidence type="ECO:0000256" key="7">
    <source>
        <dbReference type="ARBA" id="ARBA00017058"/>
    </source>
</evidence>
<evidence type="ECO:0000313" key="14">
    <source>
        <dbReference type="EMBL" id="KOX71530.1"/>
    </source>
</evidence>
<evidence type="ECO:0000256" key="3">
    <source>
        <dbReference type="ARBA" id="ARBA00004734"/>
    </source>
</evidence>
<dbReference type="Pfam" id="PF10397">
    <property type="entry name" value="ADSL_C"/>
    <property type="match status" value="1"/>
</dbReference>
<dbReference type="NCBIfam" id="TIGR00928">
    <property type="entry name" value="purB"/>
    <property type="match status" value="1"/>
</dbReference>
<sequence length="686" mass="78066">MNSSTVENSEHCDYRSPLATRYASKEMRYNFSDQHKFSTWRKLWIYLAKAEMKHSFYPSSNLLRCTGARRISSEIAPQPASRSHTADRDRRILLLMMPRKIAKKMWQQPSSNRPILNSFRGTSELSESSNCDLVRPAMAPIKCSSTPSEKKFLRELFSQELGLAITPEQIAEMEAHANDIDFEAVAREEKATRHDVMAHVHVFGNQCPNAAPIIHLGATSCYVGDNTDLIILRQGFDILLPKLANVLSRLAGFARQHRDLPTLGFTHLQPAQLTTVGKRATLWLHDLLMDERALRRARNDLKFRGVKGTTGTQASFLQLFDGDAEKVKQLDRLVTKMAGFEKHYPVTGQTYSRKVDVECLNALSSLGSTVHKICTDIRLLANMKEVEEPFESTQIGSSAMPYKRNPMRSERCCSIARYLMTLANNALQTAATQWMERTLDDSANRRITLSEAFLSADMILMTLQNITEGMVVYPKVIARHIAQELPFMTAENIIMAMVKAGGDRQVCHEKIRVLSQEAGAQVKQHGKDNDLVERIKKDPYFAPILGQLNDLLDPRTFVGRAPEQVVEFLEEEVHPVLENYQGLLGDDIFYLEELTIWIDQATVTVPGGKTRLEVREDKRERDFLVETSESTDVKFYSDSSFKQTKEKEKILRKERLGRESLNVEGKKIEIEQMKLKQKPRQNKELA</sequence>
<dbReference type="PANTHER" id="PTHR43172:SF1">
    <property type="entry name" value="ADENYLOSUCCINATE LYASE"/>
    <property type="match status" value="1"/>
</dbReference>
<keyword evidence="15" id="KW-1185">Reference proteome</keyword>
<dbReference type="OrthoDB" id="406045at2759"/>
<evidence type="ECO:0000256" key="9">
    <source>
        <dbReference type="ARBA" id="ARBA00023239"/>
    </source>
</evidence>
<dbReference type="CDD" id="cd03302">
    <property type="entry name" value="Adenylsuccinate_lyase_2"/>
    <property type="match status" value="1"/>
</dbReference>
<dbReference type="SUPFAM" id="SSF48557">
    <property type="entry name" value="L-aspartase-like"/>
    <property type="match status" value="1"/>
</dbReference>
<evidence type="ECO:0000259" key="13">
    <source>
        <dbReference type="SMART" id="SM00998"/>
    </source>
</evidence>
<evidence type="ECO:0000256" key="8">
    <source>
        <dbReference type="ARBA" id="ARBA00022755"/>
    </source>
</evidence>
<reference evidence="14 15" key="1">
    <citation type="submission" date="2015-07" db="EMBL/GenBank/DDBJ databases">
        <title>The genome of Melipona quadrifasciata.</title>
        <authorList>
            <person name="Pan H."/>
            <person name="Kapheim K."/>
        </authorList>
    </citation>
    <scope>NUCLEOTIDE SEQUENCE [LARGE SCALE GENOMIC DNA]</scope>
    <source>
        <strain evidence="14">0111107301</strain>
        <tissue evidence="14">Whole body</tissue>
    </source>
</reference>
<dbReference type="Gene3D" id="1.20.200.10">
    <property type="entry name" value="Fumarase/aspartase (Central domain)"/>
    <property type="match status" value="1"/>
</dbReference>
<evidence type="ECO:0000256" key="1">
    <source>
        <dbReference type="ARBA" id="ARBA00000598"/>
    </source>
</evidence>
<comment type="catalytic activity">
    <reaction evidence="11 12">
        <text>N(6)-(1,2-dicarboxyethyl)-AMP = fumarate + AMP</text>
        <dbReference type="Rhea" id="RHEA:16853"/>
        <dbReference type="ChEBI" id="CHEBI:29806"/>
        <dbReference type="ChEBI" id="CHEBI:57567"/>
        <dbReference type="ChEBI" id="CHEBI:456215"/>
        <dbReference type="EC" id="4.3.2.2"/>
    </reaction>
</comment>
<protein>
    <recommendedName>
        <fullName evidence="7 12">Adenylosuccinate lyase</fullName>
        <shortName evidence="12">ASL</shortName>
        <ecNumber evidence="6 12">4.3.2.2</ecNumber>
    </recommendedName>
    <alternativeName>
        <fullName evidence="10 12">Adenylosuccinase</fullName>
    </alternativeName>
</protein>
<dbReference type="PANTHER" id="PTHR43172">
    <property type="entry name" value="ADENYLOSUCCINATE LYASE"/>
    <property type="match status" value="1"/>
</dbReference>
<evidence type="ECO:0000256" key="4">
    <source>
        <dbReference type="ARBA" id="ARBA00008273"/>
    </source>
</evidence>
<dbReference type="AlphaFoldDB" id="A0A0M8ZUQ3"/>
<dbReference type="Gene3D" id="1.10.275.10">
    <property type="entry name" value="Fumarase/aspartase (N-terminal domain)"/>
    <property type="match status" value="1"/>
</dbReference>
<comment type="catalytic activity">
    <reaction evidence="1 12">
        <text>(2S)-2-[5-amino-1-(5-phospho-beta-D-ribosyl)imidazole-4-carboxamido]succinate = 5-amino-1-(5-phospho-beta-D-ribosyl)imidazole-4-carboxamide + fumarate</text>
        <dbReference type="Rhea" id="RHEA:23920"/>
        <dbReference type="ChEBI" id="CHEBI:29806"/>
        <dbReference type="ChEBI" id="CHEBI:58443"/>
        <dbReference type="ChEBI" id="CHEBI:58475"/>
        <dbReference type="EC" id="4.3.2.2"/>
    </reaction>
</comment>
<comment type="similarity">
    <text evidence="4 12">Belongs to the lyase 1 family. Adenylosuccinate lyase subfamily.</text>
</comment>
<dbReference type="STRING" id="166423.A0A0M8ZUQ3"/>
<evidence type="ECO:0000256" key="5">
    <source>
        <dbReference type="ARBA" id="ARBA00011668"/>
    </source>
</evidence>
<evidence type="ECO:0000256" key="11">
    <source>
        <dbReference type="ARBA" id="ARBA00047513"/>
    </source>
</evidence>
<name>A0A0M8ZUQ3_9HYME</name>
<dbReference type="PRINTS" id="PR00149">
    <property type="entry name" value="FUMRATELYASE"/>
</dbReference>
<gene>
    <name evidence="14" type="ORF">WN51_02400</name>
</gene>
<dbReference type="InterPro" id="IPR008948">
    <property type="entry name" value="L-Aspartase-like"/>
</dbReference>
<dbReference type="UniPathway" id="UPA00075">
    <property type="reaction ID" value="UER00336"/>
</dbReference>
<dbReference type="GO" id="GO:0044208">
    <property type="term" value="P:'de novo' AMP biosynthetic process"/>
    <property type="evidence" value="ECO:0007669"/>
    <property type="project" value="UniProtKB-UniPathway"/>
</dbReference>
<dbReference type="FunFam" id="1.10.40.30:FF:000005">
    <property type="entry name" value="Adenylosuccinate lyase"/>
    <property type="match status" value="1"/>
</dbReference>
<dbReference type="InterPro" id="IPR019468">
    <property type="entry name" value="AdenyloSucc_lyase_C"/>
</dbReference>
<dbReference type="InterPro" id="IPR004769">
    <property type="entry name" value="Pur_lyase"/>
</dbReference>
<keyword evidence="9 12" id="KW-0456">Lyase</keyword>
<dbReference type="SMART" id="SM00998">
    <property type="entry name" value="ADSL_C"/>
    <property type="match status" value="1"/>
</dbReference>
<dbReference type="GO" id="GO:0070626">
    <property type="term" value="F:(S)-2-(5-amino-1-(5-phospho-D-ribosyl)imidazole-4-carboxamido) succinate lyase (fumarate-forming) activity"/>
    <property type="evidence" value="ECO:0007669"/>
    <property type="project" value="TreeGrafter"/>
</dbReference>
<organism evidence="14 15">
    <name type="scientific">Melipona quadrifasciata</name>
    <dbReference type="NCBI Taxonomy" id="166423"/>
    <lineage>
        <taxon>Eukaryota</taxon>
        <taxon>Metazoa</taxon>
        <taxon>Ecdysozoa</taxon>
        <taxon>Arthropoda</taxon>
        <taxon>Hexapoda</taxon>
        <taxon>Insecta</taxon>
        <taxon>Pterygota</taxon>
        <taxon>Neoptera</taxon>
        <taxon>Endopterygota</taxon>
        <taxon>Hymenoptera</taxon>
        <taxon>Apocrita</taxon>
        <taxon>Aculeata</taxon>
        <taxon>Apoidea</taxon>
        <taxon>Anthophila</taxon>
        <taxon>Apidae</taxon>
        <taxon>Melipona</taxon>
    </lineage>
</organism>
<dbReference type="Pfam" id="PF00206">
    <property type="entry name" value="Lyase_1"/>
    <property type="match status" value="1"/>
</dbReference>
<comment type="pathway">
    <text evidence="2 12">Purine metabolism; IMP biosynthesis via de novo pathway; 5-amino-1-(5-phospho-D-ribosyl)imidazole-4-carboxamide from 5-amino-1-(5-phospho-D-ribosyl)imidazole-4-carboxylate: step 2/2.</text>
</comment>
<evidence type="ECO:0000313" key="15">
    <source>
        <dbReference type="Proteomes" id="UP000053105"/>
    </source>
</evidence>
<proteinExistence type="inferred from homology"/>
<comment type="pathway">
    <text evidence="3 12">Purine metabolism; AMP biosynthesis via de novo pathway; AMP from IMP: step 2/2.</text>
</comment>
<dbReference type="Gene3D" id="1.10.275.60">
    <property type="match status" value="1"/>
</dbReference>
<evidence type="ECO:0000256" key="6">
    <source>
        <dbReference type="ARBA" id="ARBA00012339"/>
    </source>
</evidence>
<evidence type="ECO:0000256" key="2">
    <source>
        <dbReference type="ARBA" id="ARBA00004706"/>
    </source>
</evidence>
<evidence type="ECO:0000256" key="10">
    <source>
        <dbReference type="ARBA" id="ARBA00030717"/>
    </source>
</evidence>
<keyword evidence="8 12" id="KW-0658">Purine biosynthesis</keyword>
<dbReference type="InterPro" id="IPR024083">
    <property type="entry name" value="Fumarase/histidase_N"/>
</dbReference>
<dbReference type="InterPro" id="IPR000362">
    <property type="entry name" value="Fumarate_lyase_fam"/>
</dbReference>
<dbReference type="GO" id="GO:0005829">
    <property type="term" value="C:cytosol"/>
    <property type="evidence" value="ECO:0007669"/>
    <property type="project" value="TreeGrafter"/>
</dbReference>
<dbReference type="InterPro" id="IPR022761">
    <property type="entry name" value="Fumarate_lyase_N"/>
</dbReference>